<dbReference type="SUPFAM" id="SSF53474">
    <property type="entry name" value="alpha/beta-Hydrolases"/>
    <property type="match status" value="1"/>
</dbReference>
<evidence type="ECO:0000256" key="1">
    <source>
        <dbReference type="ARBA" id="ARBA00005228"/>
    </source>
</evidence>
<evidence type="ECO:0000259" key="5">
    <source>
        <dbReference type="Pfam" id="PF00326"/>
    </source>
</evidence>
<comment type="similarity">
    <text evidence="1">Belongs to the peptidase S9A family.</text>
</comment>
<proteinExistence type="inferred from homology"/>
<dbReference type="Gene3D" id="3.40.50.1820">
    <property type="entry name" value="alpha/beta hydrolase"/>
    <property type="match status" value="1"/>
</dbReference>
<evidence type="ECO:0000256" key="2">
    <source>
        <dbReference type="ARBA" id="ARBA00022670"/>
    </source>
</evidence>
<keyword evidence="3" id="KW-0378">Hydrolase</keyword>
<dbReference type="InterPro" id="IPR001375">
    <property type="entry name" value="Peptidase_S9_cat"/>
</dbReference>
<keyword evidence="8" id="KW-1185">Reference proteome</keyword>
<keyword evidence="2" id="KW-0645">Protease</keyword>
<dbReference type="Pfam" id="PF00326">
    <property type="entry name" value="Peptidase_S9"/>
    <property type="match status" value="1"/>
</dbReference>
<dbReference type="Gene3D" id="2.130.10.120">
    <property type="entry name" value="Prolyl oligopeptidase, N-terminal domain"/>
    <property type="match status" value="1"/>
</dbReference>
<dbReference type="Proteomes" id="UP001589590">
    <property type="component" value="Unassembled WGS sequence"/>
</dbReference>
<dbReference type="InterPro" id="IPR023302">
    <property type="entry name" value="Pept_S9A_N"/>
</dbReference>
<dbReference type="Pfam" id="PF02897">
    <property type="entry name" value="Peptidase_S9_N"/>
    <property type="match status" value="1"/>
</dbReference>
<dbReference type="InterPro" id="IPR051543">
    <property type="entry name" value="Serine_Peptidase_S9A"/>
</dbReference>
<feature type="domain" description="Peptidase S9A N-terminal" evidence="6">
    <location>
        <begin position="13"/>
        <end position="410"/>
    </location>
</feature>
<evidence type="ECO:0000313" key="8">
    <source>
        <dbReference type="Proteomes" id="UP001589590"/>
    </source>
</evidence>
<dbReference type="SUPFAM" id="SSF50993">
    <property type="entry name" value="Peptidase/esterase 'gauge' domain"/>
    <property type="match status" value="1"/>
</dbReference>
<dbReference type="InterPro" id="IPR029058">
    <property type="entry name" value="AB_hydrolase_fold"/>
</dbReference>
<evidence type="ECO:0000259" key="6">
    <source>
        <dbReference type="Pfam" id="PF02897"/>
    </source>
</evidence>
<reference evidence="7 8" key="1">
    <citation type="submission" date="2024-09" db="EMBL/GenBank/DDBJ databases">
        <authorList>
            <person name="Sun Q."/>
            <person name="Mori K."/>
        </authorList>
    </citation>
    <scope>NUCLEOTIDE SEQUENCE [LARGE SCALE GENOMIC DNA]</scope>
    <source>
        <strain evidence="7 8">CECT 8300</strain>
    </source>
</reference>
<dbReference type="PANTHER" id="PTHR11757:SF19">
    <property type="entry name" value="PROLYL ENDOPEPTIDASE-LIKE"/>
    <property type="match status" value="1"/>
</dbReference>
<feature type="domain" description="Peptidase S9 prolyl oligopeptidase catalytic" evidence="5">
    <location>
        <begin position="470"/>
        <end position="683"/>
    </location>
</feature>
<protein>
    <submittedName>
        <fullName evidence="7">S9 family peptidase</fullName>
    </submittedName>
</protein>
<sequence>MSLSINEVAIPSAKKIPKELKNHNDVRVDNYYWLNDRENPEVIDYLNAENAYTKAIMQHTEEFQKDLFEEMKGRIKEDDSTVPYKLNGYWYITRYETGKDYPIYFRKKGTLDAPEEILFDCNEMAKEHSYFSLGSISISPDNKMAAFSTDVVSRRQYTVQIKNLETGEIYADKILNTTGSATWANDNKTLFYTIKDEVTLRSSKIFKHKLHSETESDTEVYHETDETFNTFVYKTKSKKYIIIGSSSTLSSEYSILNADTPDGAFKVFQKRTADLEYSIAHYNDAFYIISNCDGATNFKLLKTSETATEKENWTDLLPHRTDVLLEDIEIFKDYLVVNERENGLNNLRIISWDGSEDYYLPFNSETYTSYIGGNPDFDSDVLRYGFNSLANPSAVIDYNFKAKTSEIKKEQQVFGGKFNKENYEEKRVWATARDGVKVPISLVYKKGIKLDGSNPVLQYAYGSYGSTIDPSFSTIRLSLLDRGFVYAISHIRGGEYLGRNWYETGKLLTKKNTFTDFVDCSKYLIEENYTSNKHLYAYGGSAGGLLMGAIINMNPELYNGVLAAVPFVDVVTTMLDDTIPLTTGEYDEWGNPNDETYYKYMKSYSPYDNVEAKAYPNMLVTTGLHDSQVQYWEPAKWIAKLRELKTDTNKLLLQTDMDSGHGGASGRFESLKEVALEYAFLLDLEGINR</sequence>
<organism evidence="7 8">
    <name type="scientific">Algibacter miyuki</name>
    <dbReference type="NCBI Taxonomy" id="1306933"/>
    <lineage>
        <taxon>Bacteria</taxon>
        <taxon>Pseudomonadati</taxon>
        <taxon>Bacteroidota</taxon>
        <taxon>Flavobacteriia</taxon>
        <taxon>Flavobacteriales</taxon>
        <taxon>Flavobacteriaceae</taxon>
        <taxon>Algibacter</taxon>
    </lineage>
</organism>
<dbReference type="PANTHER" id="PTHR11757">
    <property type="entry name" value="PROTEASE FAMILY S9A OLIGOPEPTIDASE"/>
    <property type="match status" value="1"/>
</dbReference>
<dbReference type="InterPro" id="IPR002470">
    <property type="entry name" value="Peptidase_S9A"/>
</dbReference>
<evidence type="ECO:0000313" key="7">
    <source>
        <dbReference type="EMBL" id="MFB9104922.1"/>
    </source>
</evidence>
<keyword evidence="4" id="KW-0720">Serine protease</keyword>
<dbReference type="EMBL" id="JBHMFA010000005">
    <property type="protein sequence ID" value="MFB9104922.1"/>
    <property type="molecule type" value="Genomic_DNA"/>
</dbReference>
<dbReference type="PRINTS" id="PR00862">
    <property type="entry name" value="PROLIGOPTASE"/>
</dbReference>
<accession>A0ABV5GZ46</accession>
<evidence type="ECO:0000256" key="4">
    <source>
        <dbReference type="ARBA" id="ARBA00022825"/>
    </source>
</evidence>
<dbReference type="RefSeq" id="WP_290273024.1">
    <property type="nucleotide sequence ID" value="NZ_JAUFQP010000013.1"/>
</dbReference>
<evidence type="ECO:0000256" key="3">
    <source>
        <dbReference type="ARBA" id="ARBA00022801"/>
    </source>
</evidence>
<comment type="caution">
    <text evidence="7">The sequence shown here is derived from an EMBL/GenBank/DDBJ whole genome shotgun (WGS) entry which is preliminary data.</text>
</comment>
<name>A0ABV5GZ46_9FLAO</name>
<gene>
    <name evidence="7" type="ORF">ACFFU1_08425</name>
</gene>